<comment type="caution">
    <text evidence="1">The sequence shown here is derived from an EMBL/GenBank/DDBJ whole genome shotgun (WGS) entry which is preliminary data.</text>
</comment>
<gene>
    <name evidence="1" type="ORF">OEZ71_03695</name>
</gene>
<dbReference type="RefSeq" id="WP_263738565.1">
    <property type="nucleotide sequence ID" value="NZ_JAOWKZ010000001.1"/>
</dbReference>
<accession>A0ABT2ZJU7</accession>
<evidence type="ECO:0008006" key="3">
    <source>
        <dbReference type="Google" id="ProtNLM"/>
    </source>
</evidence>
<sequence>MTDRKHDDDGLEGFFSAARAYPPEPSEALLARVLADAEAARPAPVPVRGPGLLSRIGDLLGGWQGLGGLATATVAGLWIGYAELADPDQLTGGLVGASDVVDLLPQAELFALAMEMEE</sequence>
<evidence type="ECO:0000313" key="1">
    <source>
        <dbReference type="EMBL" id="MCV2871393.1"/>
    </source>
</evidence>
<keyword evidence="2" id="KW-1185">Reference proteome</keyword>
<name>A0ABT2ZJU7_9RHOB</name>
<proteinExistence type="predicted"/>
<protein>
    <recommendedName>
        <fullName evidence="3">Dihydroorotate dehydrogenase</fullName>
    </recommendedName>
</protein>
<reference evidence="1 2" key="1">
    <citation type="submission" date="2022-10" db="EMBL/GenBank/DDBJ databases">
        <title>Defluviimonas sp. nov., isolated from ocean surface sediments.</title>
        <authorList>
            <person name="He W."/>
            <person name="Wang L."/>
            <person name="Zhang D.-F."/>
        </authorList>
    </citation>
    <scope>NUCLEOTIDE SEQUENCE [LARGE SCALE GENOMIC DNA]</scope>
    <source>
        <strain evidence="1 2">WL0050</strain>
    </source>
</reference>
<dbReference type="Proteomes" id="UP001652564">
    <property type="component" value="Unassembled WGS sequence"/>
</dbReference>
<evidence type="ECO:0000313" key="2">
    <source>
        <dbReference type="Proteomes" id="UP001652564"/>
    </source>
</evidence>
<dbReference type="EMBL" id="JAOWKZ010000001">
    <property type="protein sequence ID" value="MCV2871393.1"/>
    <property type="molecule type" value="Genomic_DNA"/>
</dbReference>
<organism evidence="1 2">
    <name type="scientific">Albidovulum litorale</name>
    <dbReference type="NCBI Taxonomy" id="2984134"/>
    <lineage>
        <taxon>Bacteria</taxon>
        <taxon>Pseudomonadati</taxon>
        <taxon>Pseudomonadota</taxon>
        <taxon>Alphaproteobacteria</taxon>
        <taxon>Rhodobacterales</taxon>
        <taxon>Paracoccaceae</taxon>
        <taxon>Albidovulum</taxon>
    </lineage>
</organism>